<evidence type="ECO:0000256" key="2">
    <source>
        <dbReference type="ARBA" id="ARBA00022741"/>
    </source>
</evidence>
<evidence type="ECO:0000256" key="3">
    <source>
        <dbReference type="ARBA" id="ARBA00022777"/>
    </source>
</evidence>
<reference evidence="9" key="1">
    <citation type="journal article" date="2019" name="Int. J. Syst. Evol. Microbiol.">
        <title>The Global Catalogue of Microorganisms (GCM) 10K type strain sequencing project: providing services to taxonomists for standard genome sequencing and annotation.</title>
        <authorList>
            <consortium name="The Broad Institute Genomics Platform"/>
            <consortium name="The Broad Institute Genome Sequencing Center for Infectious Disease"/>
            <person name="Wu L."/>
            <person name="Ma J."/>
        </authorList>
    </citation>
    <scope>NUCLEOTIDE SEQUENCE [LARGE SCALE GENOMIC DNA]</scope>
    <source>
        <strain evidence="9">JCM 15481</strain>
    </source>
</reference>
<evidence type="ECO:0000256" key="4">
    <source>
        <dbReference type="ARBA" id="ARBA00022840"/>
    </source>
</evidence>
<dbReference type="InterPro" id="IPR017441">
    <property type="entry name" value="Protein_kinase_ATP_BS"/>
</dbReference>
<keyword evidence="2 5" id="KW-0547">Nucleotide-binding</keyword>
<gene>
    <name evidence="8" type="ORF">GCM10009802_14230</name>
</gene>
<protein>
    <recommendedName>
        <fullName evidence="7">Protein kinase domain-containing protein</fullName>
    </recommendedName>
</protein>
<dbReference type="InterPro" id="IPR008271">
    <property type="entry name" value="Ser/Thr_kinase_AS"/>
</dbReference>
<dbReference type="Pfam" id="PF13374">
    <property type="entry name" value="TPR_10"/>
    <property type="match status" value="1"/>
</dbReference>
<feature type="region of interest" description="Disordered" evidence="6">
    <location>
        <begin position="263"/>
        <end position="351"/>
    </location>
</feature>
<dbReference type="SUPFAM" id="SSF48452">
    <property type="entry name" value="TPR-like"/>
    <property type="match status" value="2"/>
</dbReference>
<dbReference type="InterPro" id="IPR011009">
    <property type="entry name" value="Kinase-like_dom_sf"/>
</dbReference>
<dbReference type="PROSITE" id="PS00107">
    <property type="entry name" value="PROTEIN_KINASE_ATP"/>
    <property type="match status" value="1"/>
</dbReference>
<evidence type="ECO:0000259" key="7">
    <source>
        <dbReference type="PROSITE" id="PS50011"/>
    </source>
</evidence>
<dbReference type="PANTHER" id="PTHR43289">
    <property type="entry name" value="MITOGEN-ACTIVATED PROTEIN KINASE KINASE KINASE 20-RELATED"/>
    <property type="match status" value="1"/>
</dbReference>
<dbReference type="RefSeq" id="WP_344288946.1">
    <property type="nucleotide sequence ID" value="NZ_BAAAPF010000024.1"/>
</dbReference>
<evidence type="ECO:0000313" key="8">
    <source>
        <dbReference type="EMBL" id="GAA2114666.1"/>
    </source>
</evidence>
<evidence type="ECO:0000313" key="9">
    <source>
        <dbReference type="Proteomes" id="UP001500443"/>
    </source>
</evidence>
<dbReference type="Gene3D" id="1.10.510.10">
    <property type="entry name" value="Transferase(Phosphotransferase) domain 1"/>
    <property type="match status" value="1"/>
</dbReference>
<keyword evidence="3" id="KW-0418">Kinase</keyword>
<keyword evidence="1" id="KW-0808">Transferase</keyword>
<feature type="domain" description="Protein kinase" evidence="7">
    <location>
        <begin position="15"/>
        <end position="277"/>
    </location>
</feature>
<evidence type="ECO:0000256" key="5">
    <source>
        <dbReference type="PROSITE-ProRule" id="PRU10141"/>
    </source>
</evidence>
<feature type="compositionally biased region" description="Low complexity" evidence="6">
    <location>
        <begin position="291"/>
        <end position="309"/>
    </location>
</feature>
<dbReference type="Pfam" id="PF00069">
    <property type="entry name" value="Pkinase"/>
    <property type="match status" value="1"/>
</dbReference>
<dbReference type="PRINTS" id="PR01217">
    <property type="entry name" value="PRICHEXTENSN"/>
</dbReference>
<dbReference type="Gene3D" id="1.25.40.10">
    <property type="entry name" value="Tetratricopeptide repeat domain"/>
    <property type="match status" value="2"/>
</dbReference>
<feature type="compositionally biased region" description="Pro residues" evidence="6">
    <location>
        <begin position="272"/>
        <end position="282"/>
    </location>
</feature>
<accession>A0ABP5JGP2</accession>
<dbReference type="PROSITE" id="PS00108">
    <property type="entry name" value="PROTEIN_KINASE_ST"/>
    <property type="match status" value="1"/>
</dbReference>
<feature type="compositionally biased region" description="Pro residues" evidence="6">
    <location>
        <begin position="310"/>
        <end position="348"/>
    </location>
</feature>
<dbReference type="EMBL" id="BAAAPF010000024">
    <property type="protein sequence ID" value="GAA2114666.1"/>
    <property type="molecule type" value="Genomic_DNA"/>
</dbReference>
<dbReference type="PROSITE" id="PS50011">
    <property type="entry name" value="PROTEIN_KINASE_DOM"/>
    <property type="match status" value="1"/>
</dbReference>
<organism evidence="8 9">
    <name type="scientific">Streptomyces synnematoformans</name>
    <dbReference type="NCBI Taxonomy" id="415721"/>
    <lineage>
        <taxon>Bacteria</taxon>
        <taxon>Bacillati</taxon>
        <taxon>Actinomycetota</taxon>
        <taxon>Actinomycetes</taxon>
        <taxon>Kitasatosporales</taxon>
        <taxon>Streptomycetaceae</taxon>
        <taxon>Streptomyces</taxon>
    </lineage>
</organism>
<dbReference type="InterPro" id="IPR011990">
    <property type="entry name" value="TPR-like_helical_dom_sf"/>
</dbReference>
<dbReference type="SMART" id="SM00220">
    <property type="entry name" value="S_TKc"/>
    <property type="match status" value="1"/>
</dbReference>
<dbReference type="InterPro" id="IPR000719">
    <property type="entry name" value="Prot_kinase_dom"/>
</dbReference>
<sequence length="591" mass="62568">MKPLADGDPTRVGEFVLRGRLGAGGMGAVYYGRSPGGRAVAVKVVHRHLAAQDQFRRRFRQEVAAIRAVSGAFTAPVVGAGPEDDLPWIATVYVSGLTLTDAVAETGPLPESSLWPLAAGLVEALRAIHEANLLHRDLKPANVLLAPDGPRVIDFGISRALDGTALTDTGVLIGTPGYMAPEQVEREETGPAADVFALGAVLAYAATGEEPFGLGPPLAVLHRVVSGTPQLDTLDGGPLRALVADCLDKAPARRPTPAQLLDRITSHWDPPGDAPFPPPWPPAITTLITQSTPDTAPDATSPTTPDATKPGPPPPTTPYTNPGPPPPPPPYTPRAHTPPPPSQPPPSTDPWATLRSLAVTAHELASTLGPDHLDTLIARRNHALCLGAMGSHNEAVRYLSEIVADCERSLGHKHSVTLAVRHEHAVQLGAAGAHGEAARLLSKVAHQREGVLGKNHLDTLMSWHMHAYHSGQMGHHHMASGHMARVARQRTLVLGPEHPDTLAARHNHAYRLGQSGQERRAVEILGPVTEAYARVLGPDHPDTLAALHNLAVFLQRCGNVFAAQRIFMDIEANRARQSGPYGTGGPGAPPR</sequence>
<dbReference type="Proteomes" id="UP001500443">
    <property type="component" value="Unassembled WGS sequence"/>
</dbReference>
<evidence type="ECO:0000256" key="1">
    <source>
        <dbReference type="ARBA" id="ARBA00022679"/>
    </source>
</evidence>
<dbReference type="CDD" id="cd14014">
    <property type="entry name" value="STKc_PknB_like"/>
    <property type="match status" value="1"/>
</dbReference>
<feature type="binding site" evidence="5">
    <location>
        <position position="43"/>
    </location>
    <ligand>
        <name>ATP</name>
        <dbReference type="ChEBI" id="CHEBI:30616"/>
    </ligand>
</feature>
<keyword evidence="4 5" id="KW-0067">ATP-binding</keyword>
<dbReference type="PANTHER" id="PTHR43289:SF34">
    <property type="entry name" value="SERINE_THREONINE-PROTEIN KINASE YBDM-RELATED"/>
    <property type="match status" value="1"/>
</dbReference>
<comment type="caution">
    <text evidence="8">The sequence shown here is derived from an EMBL/GenBank/DDBJ whole genome shotgun (WGS) entry which is preliminary data.</text>
</comment>
<name>A0ABP5JGP2_9ACTN</name>
<dbReference type="Gene3D" id="3.30.200.20">
    <property type="entry name" value="Phosphorylase Kinase, domain 1"/>
    <property type="match status" value="1"/>
</dbReference>
<evidence type="ECO:0000256" key="6">
    <source>
        <dbReference type="SAM" id="MobiDB-lite"/>
    </source>
</evidence>
<keyword evidence="9" id="KW-1185">Reference proteome</keyword>
<proteinExistence type="predicted"/>
<dbReference type="SUPFAM" id="SSF56112">
    <property type="entry name" value="Protein kinase-like (PK-like)"/>
    <property type="match status" value="1"/>
</dbReference>